<gene>
    <name evidence="2" type="ORF">F7018_07380</name>
</gene>
<dbReference type="SMART" id="SM00860">
    <property type="entry name" value="SMI1_KNR4"/>
    <property type="match status" value="1"/>
</dbReference>
<dbReference type="EMBL" id="WAAU01000011">
    <property type="protein sequence ID" value="KAB1158918.1"/>
    <property type="molecule type" value="Genomic_DNA"/>
</dbReference>
<dbReference type="OrthoDB" id="6637351at2"/>
<accession>A0A7J5AMT9</accession>
<name>A0A7J5AMT9_9FLAO</name>
<evidence type="ECO:0000313" key="3">
    <source>
        <dbReference type="Proteomes" id="UP000467305"/>
    </source>
</evidence>
<organism evidence="2 3">
    <name type="scientific">Tenacibaculum aiptasiae</name>
    <dbReference type="NCBI Taxonomy" id="426481"/>
    <lineage>
        <taxon>Bacteria</taxon>
        <taxon>Pseudomonadati</taxon>
        <taxon>Bacteroidota</taxon>
        <taxon>Flavobacteriia</taxon>
        <taxon>Flavobacteriales</taxon>
        <taxon>Flavobacteriaceae</taxon>
        <taxon>Tenacibaculum</taxon>
    </lineage>
</organism>
<evidence type="ECO:0000313" key="2">
    <source>
        <dbReference type="EMBL" id="KAB1158918.1"/>
    </source>
</evidence>
<dbReference type="AlphaFoldDB" id="A0A7J5AMT9"/>
<dbReference type="InterPro" id="IPR037883">
    <property type="entry name" value="Knr4/Smi1-like_sf"/>
</dbReference>
<keyword evidence="3" id="KW-1185">Reference proteome</keyword>
<dbReference type="Pfam" id="PF09346">
    <property type="entry name" value="SMI1_KNR4"/>
    <property type="match status" value="1"/>
</dbReference>
<proteinExistence type="predicted"/>
<dbReference type="InterPro" id="IPR018958">
    <property type="entry name" value="Knr4/Smi1-like_dom"/>
</dbReference>
<feature type="domain" description="Knr4/Smi1-like" evidence="1">
    <location>
        <begin position="9"/>
        <end position="128"/>
    </location>
</feature>
<evidence type="ECO:0000259" key="1">
    <source>
        <dbReference type="SMART" id="SM00860"/>
    </source>
</evidence>
<dbReference type="RefSeq" id="WP_150899399.1">
    <property type="nucleotide sequence ID" value="NZ_WAAU01000011.1"/>
</dbReference>
<reference evidence="2 3" key="1">
    <citation type="submission" date="2019-09" db="EMBL/GenBank/DDBJ databases">
        <authorList>
            <person name="Cao W.R."/>
        </authorList>
    </citation>
    <scope>NUCLEOTIDE SEQUENCE [LARGE SCALE GENOMIC DNA]</scope>
    <source>
        <strain evidence="3">a4</strain>
    </source>
</reference>
<dbReference type="Proteomes" id="UP000467305">
    <property type="component" value="Unassembled WGS sequence"/>
</dbReference>
<sequence>MNFKTKFEKITQLELNEFELLLDGLKLPEDYKQHLLQYNGGYPDGDYVCFKHPNKIIHLEYFHAVKSGLEEYLFLRNVLPKGQISIGAIPGGRISISLDEVSYGSIYISYEDVNPEKIADSFTEFINGLFEADPDTYF</sequence>
<comment type="caution">
    <text evidence="2">The sequence shown here is derived from an EMBL/GenBank/DDBJ whole genome shotgun (WGS) entry which is preliminary data.</text>
</comment>
<dbReference type="Gene3D" id="3.40.1580.10">
    <property type="entry name" value="SMI1/KNR4-like"/>
    <property type="match status" value="1"/>
</dbReference>
<protein>
    <submittedName>
        <fullName evidence="2">SMI1/KNR4 family protein</fullName>
    </submittedName>
</protein>
<dbReference type="SUPFAM" id="SSF160631">
    <property type="entry name" value="SMI1/KNR4-like"/>
    <property type="match status" value="1"/>
</dbReference>